<keyword evidence="5" id="KW-1185">Reference proteome</keyword>
<evidence type="ECO:0008006" key="6">
    <source>
        <dbReference type="Google" id="ProtNLM"/>
    </source>
</evidence>
<keyword evidence="3" id="KW-0808">Transferase</keyword>
<dbReference type="EMBL" id="CP045227">
    <property type="protein sequence ID" value="QFS50335.1"/>
    <property type="molecule type" value="Genomic_DNA"/>
</dbReference>
<dbReference type="Proteomes" id="UP000326678">
    <property type="component" value="Chromosome Gxm2"/>
</dbReference>
<gene>
    <name evidence="4" type="ORF">GXM_07829</name>
</gene>
<dbReference type="AlphaFoldDB" id="A0A5P8WBY1"/>
<reference evidence="4 5" key="1">
    <citation type="submission" date="2019-10" db="EMBL/GenBank/DDBJ databases">
        <title>Genomic and transcriptomic insights into the perfect genentic adaptation of a filamentous nitrogen-fixing cyanobacterium to rice fields.</title>
        <authorList>
            <person name="Chen Z."/>
        </authorList>
    </citation>
    <scope>NUCLEOTIDE SEQUENCE [LARGE SCALE GENOMIC DNA]</scope>
    <source>
        <strain evidence="4">CCNUC1</strain>
    </source>
</reference>
<name>A0A5P8WBY1_9NOSO</name>
<proteinExistence type="inferred from homology"/>
<dbReference type="RefSeq" id="WP_152591387.1">
    <property type="nucleotide sequence ID" value="NZ_CP045227.1"/>
</dbReference>
<dbReference type="GO" id="GO:0016757">
    <property type="term" value="F:glycosyltransferase activity"/>
    <property type="evidence" value="ECO:0007669"/>
    <property type="project" value="UniProtKB-KW"/>
</dbReference>
<dbReference type="CDD" id="cd00761">
    <property type="entry name" value="Glyco_tranf_GTA_type"/>
    <property type="match status" value="1"/>
</dbReference>
<dbReference type="SUPFAM" id="SSF53448">
    <property type="entry name" value="Nucleotide-diphospho-sugar transferases"/>
    <property type="match status" value="1"/>
</dbReference>
<evidence type="ECO:0000256" key="3">
    <source>
        <dbReference type="ARBA" id="ARBA00022679"/>
    </source>
</evidence>
<dbReference type="Pfam" id="PF13704">
    <property type="entry name" value="Glyco_tranf_2_4"/>
    <property type="match status" value="1"/>
</dbReference>
<dbReference type="InterPro" id="IPR029044">
    <property type="entry name" value="Nucleotide-diphossugar_trans"/>
</dbReference>
<evidence type="ECO:0000313" key="4">
    <source>
        <dbReference type="EMBL" id="QFS50335.1"/>
    </source>
</evidence>
<evidence type="ECO:0000256" key="1">
    <source>
        <dbReference type="ARBA" id="ARBA00006739"/>
    </source>
</evidence>
<organism evidence="4 5">
    <name type="scientific">Nostoc sphaeroides CCNUC1</name>
    <dbReference type="NCBI Taxonomy" id="2653204"/>
    <lineage>
        <taxon>Bacteria</taxon>
        <taxon>Bacillati</taxon>
        <taxon>Cyanobacteriota</taxon>
        <taxon>Cyanophyceae</taxon>
        <taxon>Nostocales</taxon>
        <taxon>Nostocaceae</taxon>
        <taxon>Nostoc</taxon>
    </lineage>
</organism>
<comment type="similarity">
    <text evidence="1">Belongs to the glycosyltransferase 2 family.</text>
</comment>
<dbReference type="KEGG" id="nsh:GXM_07829"/>
<evidence type="ECO:0000313" key="5">
    <source>
        <dbReference type="Proteomes" id="UP000326678"/>
    </source>
</evidence>
<sequence>MKFHTLLPVRDEGDIIRQCLEHLLTWADAVYVFDTGSVDDTWEIVQDVALTDKRIIPIRKEPVYFAETSLRGYMFNWARKYMQDGDWFLRVDADEFHHIPPPEFVKTYLRQHETIVYHQYYDFQLTQAEAQAWEWGDETLADRKRPIEERRCYFIPSYYSEPRLCRYRSTMQWPITCSFPINAGFLAKERLPIRHYPHRDPVQLERRYRLRTIMMADKTNRKNWTQPELHHWSEANWRKFIVKNDNPELQYWEPGRDLPRYQFTNHLKPLHIRFVQRLVHASLLPILDRTRPAFPENSQPQPISEEINQLLIRELN</sequence>
<dbReference type="PANTHER" id="PTHR43630">
    <property type="entry name" value="POLY-BETA-1,6-N-ACETYL-D-GLUCOSAMINE SYNTHASE"/>
    <property type="match status" value="1"/>
</dbReference>
<dbReference type="Gene3D" id="3.90.550.10">
    <property type="entry name" value="Spore Coat Polysaccharide Biosynthesis Protein SpsA, Chain A"/>
    <property type="match status" value="1"/>
</dbReference>
<accession>A0A5P8WBY1</accession>
<evidence type="ECO:0000256" key="2">
    <source>
        <dbReference type="ARBA" id="ARBA00022676"/>
    </source>
</evidence>
<dbReference type="PANTHER" id="PTHR43630:SF1">
    <property type="entry name" value="POLY-BETA-1,6-N-ACETYL-D-GLUCOSAMINE SYNTHASE"/>
    <property type="match status" value="1"/>
</dbReference>
<protein>
    <recommendedName>
        <fullName evidence="6">Glycosyltransferase family 2 protein</fullName>
    </recommendedName>
</protein>
<keyword evidence="2" id="KW-0328">Glycosyltransferase</keyword>